<sequence>MEDEGGALAVVRIREGWTGPHGRAVEPARRPAPGSPRGGRLLDSHQRRRDRYLGADRTPLLFLGSINWLEQSPFDRHNLAALDRHRAALTDEPVPVVAVPRSGVESPGLDTTYGPGDSLIVWPL</sequence>
<evidence type="ECO:0000256" key="1">
    <source>
        <dbReference type="SAM" id="MobiDB-lite"/>
    </source>
</evidence>
<gene>
    <name evidence="2" type="ORF">GCM10009802_28000</name>
</gene>
<protein>
    <recommendedName>
        <fullName evidence="4">PLD phosphodiesterase domain-containing protein</fullName>
    </recommendedName>
</protein>
<evidence type="ECO:0008006" key="4">
    <source>
        <dbReference type="Google" id="ProtNLM"/>
    </source>
</evidence>
<dbReference type="EMBL" id="BAAAPF010000074">
    <property type="protein sequence ID" value="GAA2123588.1"/>
    <property type="molecule type" value="Genomic_DNA"/>
</dbReference>
<keyword evidence="3" id="KW-1185">Reference proteome</keyword>
<evidence type="ECO:0000313" key="3">
    <source>
        <dbReference type="Proteomes" id="UP001500443"/>
    </source>
</evidence>
<name>A0ABN2Y924_9ACTN</name>
<comment type="caution">
    <text evidence="2">The sequence shown here is derived from an EMBL/GenBank/DDBJ whole genome shotgun (WGS) entry which is preliminary data.</text>
</comment>
<reference evidence="2 3" key="1">
    <citation type="journal article" date="2019" name="Int. J. Syst. Evol. Microbiol.">
        <title>The Global Catalogue of Microorganisms (GCM) 10K type strain sequencing project: providing services to taxonomists for standard genome sequencing and annotation.</title>
        <authorList>
            <consortium name="The Broad Institute Genomics Platform"/>
            <consortium name="The Broad Institute Genome Sequencing Center for Infectious Disease"/>
            <person name="Wu L."/>
            <person name="Ma J."/>
        </authorList>
    </citation>
    <scope>NUCLEOTIDE SEQUENCE [LARGE SCALE GENOMIC DNA]</scope>
    <source>
        <strain evidence="2 3">JCM 15481</strain>
    </source>
</reference>
<accession>A0ABN2Y924</accession>
<evidence type="ECO:0000313" key="2">
    <source>
        <dbReference type="EMBL" id="GAA2123588.1"/>
    </source>
</evidence>
<feature type="region of interest" description="Disordered" evidence="1">
    <location>
        <begin position="19"/>
        <end position="48"/>
    </location>
</feature>
<organism evidence="2 3">
    <name type="scientific">Streptomyces synnematoformans</name>
    <dbReference type="NCBI Taxonomy" id="415721"/>
    <lineage>
        <taxon>Bacteria</taxon>
        <taxon>Bacillati</taxon>
        <taxon>Actinomycetota</taxon>
        <taxon>Actinomycetes</taxon>
        <taxon>Kitasatosporales</taxon>
        <taxon>Streptomycetaceae</taxon>
        <taxon>Streptomyces</taxon>
    </lineage>
</organism>
<dbReference type="Proteomes" id="UP001500443">
    <property type="component" value="Unassembled WGS sequence"/>
</dbReference>
<proteinExistence type="predicted"/>